<dbReference type="PANTHER" id="PTHR35089:SF1">
    <property type="entry name" value="CHAPERONE PROTEIN SKP"/>
    <property type="match status" value="1"/>
</dbReference>
<dbReference type="GO" id="GO:0051082">
    <property type="term" value="F:unfolded protein binding"/>
    <property type="evidence" value="ECO:0007669"/>
    <property type="project" value="InterPro"/>
</dbReference>
<protein>
    <submittedName>
        <fullName evidence="5">OmpH family outer membrane protein</fullName>
    </submittedName>
</protein>
<evidence type="ECO:0000256" key="2">
    <source>
        <dbReference type="ARBA" id="ARBA00022729"/>
    </source>
</evidence>
<dbReference type="Pfam" id="PF03938">
    <property type="entry name" value="OmpH"/>
    <property type="match status" value="1"/>
</dbReference>
<keyword evidence="6" id="KW-1185">Reference proteome</keyword>
<evidence type="ECO:0000256" key="1">
    <source>
        <dbReference type="ARBA" id="ARBA00009091"/>
    </source>
</evidence>
<dbReference type="InterPro" id="IPR024930">
    <property type="entry name" value="Skp_dom_sf"/>
</dbReference>
<keyword evidence="2 4" id="KW-0732">Signal</keyword>
<dbReference type="InterPro" id="IPR005632">
    <property type="entry name" value="Chaperone_Skp"/>
</dbReference>
<evidence type="ECO:0000313" key="5">
    <source>
        <dbReference type="EMBL" id="TXC78901.1"/>
    </source>
</evidence>
<comment type="similarity">
    <text evidence="1">Belongs to the Skp family.</text>
</comment>
<evidence type="ECO:0000256" key="4">
    <source>
        <dbReference type="SAM" id="SignalP"/>
    </source>
</evidence>
<organism evidence="5 6">
    <name type="scientific">Luteibaculum oceani</name>
    <dbReference type="NCBI Taxonomy" id="1294296"/>
    <lineage>
        <taxon>Bacteria</taxon>
        <taxon>Pseudomonadati</taxon>
        <taxon>Bacteroidota</taxon>
        <taxon>Flavobacteriia</taxon>
        <taxon>Flavobacteriales</taxon>
        <taxon>Luteibaculaceae</taxon>
        <taxon>Luteibaculum</taxon>
    </lineage>
</organism>
<dbReference type="SMART" id="SM00935">
    <property type="entry name" value="OmpH"/>
    <property type="match status" value="1"/>
</dbReference>
<feature type="coiled-coil region" evidence="3">
    <location>
        <begin position="83"/>
        <end position="110"/>
    </location>
</feature>
<keyword evidence="3" id="KW-0175">Coiled coil</keyword>
<dbReference type="Gene3D" id="3.30.910.20">
    <property type="entry name" value="Skp domain"/>
    <property type="match status" value="1"/>
</dbReference>
<dbReference type="SUPFAM" id="SSF111384">
    <property type="entry name" value="OmpH-like"/>
    <property type="match status" value="1"/>
</dbReference>
<dbReference type="RefSeq" id="WP_147014425.1">
    <property type="nucleotide sequence ID" value="NZ_VORB01000005.1"/>
</dbReference>
<sequence>MKNILVTLLAVVGLSFATVAQTKLGHVNSQEILVKMPEYKQAQTKAETFAKELEGSLQSMTTEYQKKLAGLQSKEGNMTNTERETAISELQQLEQRIQSFQVSAQERMQKQESELLTPIIEKVRGAIKKVGETNGFTYIFDLSTGATVYQNGTDVTPLVKKELGLQ</sequence>
<reference evidence="5 6" key="1">
    <citation type="submission" date="2019-08" db="EMBL/GenBank/DDBJ databases">
        <title>Genome of Luteibaculum oceani JCM 18817.</title>
        <authorList>
            <person name="Bowman J.P."/>
        </authorList>
    </citation>
    <scope>NUCLEOTIDE SEQUENCE [LARGE SCALE GENOMIC DNA]</scope>
    <source>
        <strain evidence="5 6">JCM 18817</strain>
    </source>
</reference>
<dbReference type="GO" id="GO:0005829">
    <property type="term" value="C:cytosol"/>
    <property type="evidence" value="ECO:0007669"/>
    <property type="project" value="TreeGrafter"/>
</dbReference>
<comment type="caution">
    <text evidence="5">The sequence shown here is derived from an EMBL/GenBank/DDBJ whole genome shotgun (WGS) entry which is preliminary data.</text>
</comment>
<dbReference type="PANTHER" id="PTHR35089">
    <property type="entry name" value="CHAPERONE PROTEIN SKP"/>
    <property type="match status" value="1"/>
</dbReference>
<proteinExistence type="inferred from homology"/>
<name>A0A5C6V2N3_9FLAO</name>
<evidence type="ECO:0000256" key="3">
    <source>
        <dbReference type="SAM" id="Coils"/>
    </source>
</evidence>
<dbReference type="GO" id="GO:0050821">
    <property type="term" value="P:protein stabilization"/>
    <property type="evidence" value="ECO:0007669"/>
    <property type="project" value="TreeGrafter"/>
</dbReference>
<dbReference type="Proteomes" id="UP000321168">
    <property type="component" value="Unassembled WGS sequence"/>
</dbReference>
<feature type="chain" id="PRO_5022664810" evidence="4">
    <location>
        <begin position="21"/>
        <end position="166"/>
    </location>
</feature>
<dbReference type="EMBL" id="VORB01000005">
    <property type="protein sequence ID" value="TXC78901.1"/>
    <property type="molecule type" value="Genomic_DNA"/>
</dbReference>
<dbReference type="OrthoDB" id="1524711at2"/>
<accession>A0A5C6V2N3</accession>
<gene>
    <name evidence="5" type="ORF">FRX97_06720</name>
</gene>
<evidence type="ECO:0000313" key="6">
    <source>
        <dbReference type="Proteomes" id="UP000321168"/>
    </source>
</evidence>
<feature type="signal peptide" evidence="4">
    <location>
        <begin position="1"/>
        <end position="20"/>
    </location>
</feature>
<dbReference type="AlphaFoldDB" id="A0A5C6V2N3"/>